<sequence length="81" mass="9247">MNVFWTNKAIEHLTAIHSYHAQVSPQYATRLVDLITKRSQQIATFPNSGRMLPEINLEQIREVIVVLNNLQRGFDSAQPSV</sequence>
<evidence type="ECO:0000313" key="3">
    <source>
        <dbReference type="Proteomes" id="UP000738376"/>
    </source>
</evidence>
<protein>
    <submittedName>
        <fullName evidence="2">Type II toxin-antitoxin system RelE/ParE family toxin</fullName>
    </submittedName>
</protein>
<reference evidence="2 3" key="1">
    <citation type="submission" date="2020-03" db="EMBL/GenBank/DDBJ databases">
        <title>Draft Genome Sequence of 2-Methylisoborneol Producing Pseudanabaena yagii Strain GIHE-NHR1 Isolated from North Han River in South Korea.</title>
        <authorList>
            <person name="Jeong J."/>
        </authorList>
    </citation>
    <scope>NUCLEOTIDE SEQUENCE [LARGE SCALE GENOMIC DNA]</scope>
    <source>
        <strain evidence="2 3">GIHE-NHR1</strain>
    </source>
</reference>
<evidence type="ECO:0000313" key="2">
    <source>
        <dbReference type="EMBL" id="NMF58446.1"/>
    </source>
</evidence>
<dbReference type="Pfam" id="PF05016">
    <property type="entry name" value="ParE_toxin"/>
    <property type="match status" value="1"/>
</dbReference>
<dbReference type="InterPro" id="IPR035093">
    <property type="entry name" value="RelE/ParE_toxin_dom_sf"/>
</dbReference>
<accession>A0ABX1LSH1</accession>
<keyword evidence="1" id="KW-1277">Toxin-antitoxin system</keyword>
<dbReference type="Gene3D" id="3.30.2310.20">
    <property type="entry name" value="RelE-like"/>
    <property type="match status" value="1"/>
</dbReference>
<comment type="caution">
    <text evidence="2">The sequence shown here is derived from an EMBL/GenBank/DDBJ whole genome shotgun (WGS) entry which is preliminary data.</text>
</comment>
<proteinExistence type="predicted"/>
<gene>
    <name evidence="2" type="ORF">HC246_10530</name>
</gene>
<keyword evidence="3" id="KW-1185">Reference proteome</keyword>
<organism evidence="2 3">
    <name type="scientific">Pseudanabaena yagii GIHE-NHR1</name>
    <dbReference type="NCBI Taxonomy" id="2722753"/>
    <lineage>
        <taxon>Bacteria</taxon>
        <taxon>Bacillati</taxon>
        <taxon>Cyanobacteriota</taxon>
        <taxon>Cyanophyceae</taxon>
        <taxon>Pseudanabaenales</taxon>
        <taxon>Pseudanabaenaceae</taxon>
        <taxon>Pseudanabaena</taxon>
        <taxon>Pseudanabaena yagii</taxon>
    </lineage>
</organism>
<name>A0ABX1LSH1_9CYAN</name>
<dbReference type="InterPro" id="IPR007712">
    <property type="entry name" value="RelE/ParE_toxin"/>
</dbReference>
<evidence type="ECO:0000256" key="1">
    <source>
        <dbReference type="ARBA" id="ARBA00022649"/>
    </source>
</evidence>
<dbReference type="RefSeq" id="WP_169363350.1">
    <property type="nucleotide sequence ID" value="NZ_JAAVJL010000001.1"/>
</dbReference>
<dbReference type="EMBL" id="JAAVJL010000001">
    <property type="protein sequence ID" value="NMF58446.1"/>
    <property type="molecule type" value="Genomic_DNA"/>
</dbReference>
<dbReference type="Proteomes" id="UP000738376">
    <property type="component" value="Unassembled WGS sequence"/>
</dbReference>